<proteinExistence type="predicted"/>
<dbReference type="EMBL" id="JARKHS020028298">
    <property type="protein sequence ID" value="KAK8764401.1"/>
    <property type="molecule type" value="Genomic_DNA"/>
</dbReference>
<dbReference type="Proteomes" id="UP001321473">
    <property type="component" value="Unassembled WGS sequence"/>
</dbReference>
<feature type="region of interest" description="Disordered" evidence="1">
    <location>
        <begin position="1"/>
        <end position="23"/>
    </location>
</feature>
<organism evidence="2 3">
    <name type="scientific">Amblyomma americanum</name>
    <name type="common">Lone star tick</name>
    <dbReference type="NCBI Taxonomy" id="6943"/>
    <lineage>
        <taxon>Eukaryota</taxon>
        <taxon>Metazoa</taxon>
        <taxon>Ecdysozoa</taxon>
        <taxon>Arthropoda</taxon>
        <taxon>Chelicerata</taxon>
        <taxon>Arachnida</taxon>
        <taxon>Acari</taxon>
        <taxon>Parasitiformes</taxon>
        <taxon>Ixodida</taxon>
        <taxon>Ixodoidea</taxon>
        <taxon>Ixodidae</taxon>
        <taxon>Amblyomminae</taxon>
        <taxon>Amblyomma</taxon>
    </lineage>
</organism>
<comment type="caution">
    <text evidence="2">The sequence shown here is derived from an EMBL/GenBank/DDBJ whole genome shotgun (WGS) entry which is preliminary data.</text>
</comment>
<reference evidence="2 3" key="1">
    <citation type="journal article" date="2023" name="Arcadia Sci">
        <title>De novo assembly of a long-read Amblyomma americanum tick genome.</title>
        <authorList>
            <person name="Chou S."/>
            <person name="Poskanzer K.E."/>
            <person name="Rollins M."/>
            <person name="Thuy-Boun P.S."/>
        </authorList>
    </citation>
    <scope>NUCLEOTIDE SEQUENCE [LARGE SCALE GENOMIC DNA]</scope>
    <source>
        <strain evidence="2">F_SG_1</strain>
        <tissue evidence="2">Salivary glands</tissue>
    </source>
</reference>
<evidence type="ECO:0000313" key="3">
    <source>
        <dbReference type="Proteomes" id="UP001321473"/>
    </source>
</evidence>
<evidence type="ECO:0008006" key="4">
    <source>
        <dbReference type="Google" id="ProtNLM"/>
    </source>
</evidence>
<evidence type="ECO:0000256" key="1">
    <source>
        <dbReference type="SAM" id="MobiDB-lite"/>
    </source>
</evidence>
<name>A0AAQ4DPL1_AMBAM</name>
<accession>A0AAQ4DPL1</accession>
<dbReference type="InterPro" id="IPR021109">
    <property type="entry name" value="Peptidase_aspartic_dom_sf"/>
</dbReference>
<keyword evidence="3" id="KW-1185">Reference proteome</keyword>
<dbReference type="AlphaFoldDB" id="A0AAQ4DPL1"/>
<protein>
    <recommendedName>
        <fullName evidence="4">Peptidase A2 domain-containing protein</fullName>
    </recommendedName>
</protein>
<evidence type="ECO:0000313" key="2">
    <source>
        <dbReference type="EMBL" id="KAK8764401.1"/>
    </source>
</evidence>
<gene>
    <name evidence="2" type="ORF">V5799_032992</name>
</gene>
<dbReference type="SUPFAM" id="SSF50630">
    <property type="entry name" value="Acid proteases"/>
    <property type="match status" value="1"/>
</dbReference>
<sequence length="77" mass="8420">MRPRSVQKMDEIPEPQTHGTDAPYNMWTLQAAGPESMQIQVFVNGVPLVMELDTGASVSIIGEDEFNAMFPGAVRAL</sequence>